<evidence type="ECO:0000313" key="4">
    <source>
        <dbReference type="Proteomes" id="UP001152795"/>
    </source>
</evidence>
<dbReference type="InterPro" id="IPR000477">
    <property type="entry name" value="RT_dom"/>
</dbReference>
<gene>
    <name evidence="3" type="ORF">PACLA_8A054332</name>
</gene>
<dbReference type="InterPro" id="IPR005135">
    <property type="entry name" value="Endo/exonuclease/phosphatase"/>
</dbReference>
<dbReference type="Pfam" id="PF03372">
    <property type="entry name" value="Exo_endo_phos"/>
    <property type="match status" value="1"/>
</dbReference>
<feature type="domain" description="Endonuclease/exonuclease/phosphatase" evidence="2">
    <location>
        <begin position="266"/>
        <end position="437"/>
    </location>
</feature>
<dbReference type="Pfam" id="PF00078">
    <property type="entry name" value="RVT_1"/>
    <property type="match status" value="1"/>
</dbReference>
<dbReference type="InterPro" id="IPR036691">
    <property type="entry name" value="Endo/exonu/phosph_ase_sf"/>
</dbReference>
<evidence type="ECO:0000259" key="2">
    <source>
        <dbReference type="Pfam" id="PF03372"/>
    </source>
</evidence>
<dbReference type="EMBL" id="CACRXK020001322">
    <property type="protein sequence ID" value="CAB3988422.1"/>
    <property type="molecule type" value="Genomic_DNA"/>
</dbReference>
<keyword evidence="4" id="KW-1185">Reference proteome</keyword>
<dbReference type="PANTHER" id="PTHR46670:SF3">
    <property type="entry name" value="ENDONUCLEASE_EXONUCLEASE_PHOSPHATASE DOMAIN-CONTAINING PROTEIN"/>
    <property type="match status" value="1"/>
</dbReference>
<protein>
    <submittedName>
        <fullName evidence="3">Uncharacterized protein</fullName>
    </submittedName>
</protein>
<sequence length="857" mass="97390">MAVGHTFSFKLLKIFIILALLDCKTYYSTRPYIVPKDSYSKDIHRLNADGLLFGLFSCEYILPAAACVVIRRVDLESHFAVSFVLTKQTKHGTTCLALPSRPFVIDLTVHVDISPNPGPDAQCKSEYGKSDDKLLSCATVAALRSIRYSRTDLLSPKWLVHNSLPYISTTFSRSFEQFQMSGMNLGKGQRNPTRHHQKITSHSVLNTNEHWTNGQQYPIQTRITTQSRNICPYYKRPERNNLIKIACTRMVPSFKPSLATHFCLLNTRSLKNKGALVHDYIIDRKVDILALTETWLSPGNVNEFEINETTPNGYAFLHVPRHTHGGGVAVVYRKSLHLKQNPTYDKFKSFEHMDLTVKSASKSLRIIVIYRPPTSKNNNLTESTFFSEFSTLLEELVPYSGTGSVLIAGDFNFHVNDSSNASAKKFLNLLTSFDYRNHAVNCKLLLAKPPSVRKQVSFRNTKATNFDLFRTDIKNSSLLKTPNTSTLAESYQNVLSTLLDTYAPVKTKTVTLRPATPWYTPEIQEQKIRKRRLERRWRTTKLTVDREVYTQQCIVVNRTIFAAKTNYYKDMINDCGSDQGELFKKIDRMFKMPVEGKYPSCASSEQLANNFADFFDNKIDSIKKDLSIKSANLLCSHIMDTTLLSKDTKLESFAPTTTEDLLVLTRKLVKKSCILDPIPAKVLMECYTDLLPVITKITNISLETATVPNNLKCAALDPRLKKDSLSTDEFSSFRPISNLKFVSKCIEKVVATQLDQHITSNNLDEPMQSAFKKHHSTETALIKVQNDILQAIDNQNSVILLLLDISAAFDTIDHEILLSRLSSRYGITGKAHKWFESYLNERTFTIDFYSLFYKTLN</sequence>
<name>A0A7D9HMS0_PARCT</name>
<dbReference type="OrthoDB" id="10072198at2759"/>
<dbReference type="GO" id="GO:0003824">
    <property type="term" value="F:catalytic activity"/>
    <property type="evidence" value="ECO:0007669"/>
    <property type="project" value="InterPro"/>
</dbReference>
<organism evidence="3 4">
    <name type="scientific">Paramuricea clavata</name>
    <name type="common">Red gorgonian</name>
    <name type="synonym">Violescent sea-whip</name>
    <dbReference type="NCBI Taxonomy" id="317549"/>
    <lineage>
        <taxon>Eukaryota</taxon>
        <taxon>Metazoa</taxon>
        <taxon>Cnidaria</taxon>
        <taxon>Anthozoa</taxon>
        <taxon>Octocorallia</taxon>
        <taxon>Malacalcyonacea</taxon>
        <taxon>Plexauridae</taxon>
        <taxon>Paramuricea</taxon>
    </lineage>
</organism>
<dbReference type="Gene3D" id="3.60.10.10">
    <property type="entry name" value="Endonuclease/exonuclease/phosphatase"/>
    <property type="match status" value="1"/>
</dbReference>
<reference evidence="3" key="1">
    <citation type="submission" date="2020-04" db="EMBL/GenBank/DDBJ databases">
        <authorList>
            <person name="Alioto T."/>
            <person name="Alioto T."/>
            <person name="Gomez Garrido J."/>
        </authorList>
    </citation>
    <scope>NUCLEOTIDE SEQUENCE</scope>
    <source>
        <strain evidence="3">A484AB</strain>
    </source>
</reference>
<evidence type="ECO:0000313" key="3">
    <source>
        <dbReference type="EMBL" id="CAB3988422.1"/>
    </source>
</evidence>
<feature type="domain" description="Reverse transcriptase" evidence="1">
    <location>
        <begin position="724"/>
        <end position="839"/>
    </location>
</feature>
<proteinExistence type="predicted"/>
<dbReference type="PANTHER" id="PTHR46670">
    <property type="entry name" value="ENDO/EXONUCLEASE/PHOSPHATASE DOMAIN-CONTAINING PROTEIN"/>
    <property type="match status" value="1"/>
</dbReference>
<comment type="caution">
    <text evidence="3">The sequence shown here is derived from an EMBL/GenBank/DDBJ whole genome shotgun (WGS) entry which is preliminary data.</text>
</comment>
<accession>A0A7D9HMS0</accession>
<dbReference type="SUPFAM" id="SSF56219">
    <property type="entry name" value="DNase I-like"/>
    <property type="match status" value="1"/>
</dbReference>
<dbReference type="AlphaFoldDB" id="A0A7D9HMS0"/>
<evidence type="ECO:0000259" key="1">
    <source>
        <dbReference type="Pfam" id="PF00078"/>
    </source>
</evidence>
<dbReference type="Proteomes" id="UP001152795">
    <property type="component" value="Unassembled WGS sequence"/>
</dbReference>